<proteinExistence type="predicted"/>
<dbReference type="Pfam" id="PF13481">
    <property type="entry name" value="AAA_25"/>
    <property type="match status" value="1"/>
</dbReference>
<name>A0ABU7MJC1_9ACTN</name>
<keyword evidence="3" id="KW-1185">Reference proteome</keyword>
<dbReference type="SUPFAM" id="SSF52540">
    <property type="entry name" value="P-loop containing nucleoside triphosphate hydrolases"/>
    <property type="match status" value="1"/>
</dbReference>
<protein>
    <submittedName>
        <fullName evidence="2">AAA family ATPase</fullName>
    </submittedName>
</protein>
<organism evidence="2 3">
    <name type="scientific">Gordonia sesuvii</name>
    <dbReference type="NCBI Taxonomy" id="3116777"/>
    <lineage>
        <taxon>Bacteria</taxon>
        <taxon>Bacillati</taxon>
        <taxon>Actinomycetota</taxon>
        <taxon>Actinomycetes</taxon>
        <taxon>Mycobacteriales</taxon>
        <taxon>Gordoniaceae</taxon>
        <taxon>Gordonia</taxon>
    </lineage>
</organism>
<reference evidence="2 3" key="1">
    <citation type="submission" date="2024-01" db="EMBL/GenBank/DDBJ databases">
        <title>Draft genome sequence of Gordonia sp. LSe1-13.</title>
        <authorList>
            <person name="Suphannarot A."/>
            <person name="Mingma R."/>
        </authorList>
    </citation>
    <scope>NUCLEOTIDE SEQUENCE [LARGE SCALE GENOMIC DNA]</scope>
    <source>
        <strain evidence="2 3">LSe1-13</strain>
    </source>
</reference>
<evidence type="ECO:0000313" key="3">
    <source>
        <dbReference type="Proteomes" id="UP001347146"/>
    </source>
</evidence>
<evidence type="ECO:0000256" key="1">
    <source>
        <dbReference type="SAM" id="MobiDB-lite"/>
    </source>
</evidence>
<dbReference type="Proteomes" id="UP001347146">
    <property type="component" value="Unassembled WGS sequence"/>
</dbReference>
<feature type="region of interest" description="Disordered" evidence="1">
    <location>
        <begin position="1"/>
        <end position="38"/>
    </location>
</feature>
<accession>A0ABU7MJC1</accession>
<dbReference type="RefSeq" id="WP_330436161.1">
    <property type="nucleotide sequence ID" value="NZ_JAZDUF010000009.1"/>
</dbReference>
<sequence>MTIPAKDESASGGDDPFTSASPAPLTDPPEDESPEQAPATYTHAAHFAALAHVSPERPARQLMNDLTAIYGREAALAAMRTLTAGLGAFGEQLPADAPVDLIPIVPTDTLVPLGIDPPTVAEVAEASARDFGRDDTGDLHLDIDRVADQLRTTHTDRQRYRFAAHARAMADRQRNADERALADTAAVADSVASAAAEAAVRTAGLNPARVVTLAQLRDRFGQTDSGFVEVATAIVHDKWTEAAAAPKRVAPVYGATLVDLVRAGGDPAALAGFEPLTAADRAEAITERNQWEARQFYRRRTDAERRARREDEGDTVDLTAAVFDYDRRAELMVPPVDLITSGQIRSRSVVQIAGPPNTFKSFLALSFSCALTAEGRAVIYLAPDDDVYEVVRRVAGWCVVHDVDPARLLAGPTPRLRIVSAAAYFSDPEHMALVADWVRDCEAAMVVFDTQHLCSAGLSENSADDARTLVWACKRLARLGPAVLLIHHTAIGRTTGSARGTNAIEGGITARLTVTKTGSLSSGTAVLTLSDGRQKNQPKRSDSAGVTFGLTGVTIPDPMADDLRIAERDRDTLAVRVGVDPMDAIVPPTFDAAAWQLYGLLWAIAAPHQAPTQSAVIRDARDHLRPLLIAQNWMAADAKQMPNGMSSSALIERLKLISRPGELVTAVTLGPNGTTFHYQLTETGHQHAAEVAAALGVPPPRTA</sequence>
<dbReference type="EMBL" id="JAZDUF010000009">
    <property type="protein sequence ID" value="MEE3853210.1"/>
    <property type="molecule type" value="Genomic_DNA"/>
</dbReference>
<gene>
    <name evidence="2" type="ORF">VZC37_22930</name>
</gene>
<dbReference type="Gene3D" id="3.40.50.300">
    <property type="entry name" value="P-loop containing nucleotide triphosphate hydrolases"/>
    <property type="match status" value="1"/>
</dbReference>
<evidence type="ECO:0000313" key="2">
    <source>
        <dbReference type="EMBL" id="MEE3853210.1"/>
    </source>
</evidence>
<comment type="caution">
    <text evidence="2">The sequence shown here is derived from an EMBL/GenBank/DDBJ whole genome shotgun (WGS) entry which is preliminary data.</text>
</comment>
<dbReference type="InterPro" id="IPR027417">
    <property type="entry name" value="P-loop_NTPase"/>
</dbReference>